<dbReference type="AlphaFoldDB" id="A0A438H4Y0"/>
<gene>
    <name evidence="1" type="ORF">CK203_050046</name>
</gene>
<sequence>MFWLQLKHFRKLYESYVPMKYRSYLKQMKKLDLCGDAYLFYQENGEIILLYKLLLTE</sequence>
<dbReference type="Proteomes" id="UP000288805">
    <property type="component" value="Unassembled WGS sequence"/>
</dbReference>
<proteinExistence type="predicted"/>
<accession>A0A438H4Y0</accession>
<dbReference type="EMBL" id="QGNW01000280">
    <property type="protein sequence ID" value="RVW79512.1"/>
    <property type="molecule type" value="Genomic_DNA"/>
</dbReference>
<evidence type="ECO:0000313" key="1">
    <source>
        <dbReference type="EMBL" id="RVW79512.1"/>
    </source>
</evidence>
<organism evidence="1 2">
    <name type="scientific">Vitis vinifera</name>
    <name type="common">Grape</name>
    <dbReference type="NCBI Taxonomy" id="29760"/>
    <lineage>
        <taxon>Eukaryota</taxon>
        <taxon>Viridiplantae</taxon>
        <taxon>Streptophyta</taxon>
        <taxon>Embryophyta</taxon>
        <taxon>Tracheophyta</taxon>
        <taxon>Spermatophyta</taxon>
        <taxon>Magnoliopsida</taxon>
        <taxon>eudicotyledons</taxon>
        <taxon>Gunneridae</taxon>
        <taxon>Pentapetalae</taxon>
        <taxon>rosids</taxon>
        <taxon>Vitales</taxon>
        <taxon>Vitaceae</taxon>
        <taxon>Viteae</taxon>
        <taxon>Vitis</taxon>
    </lineage>
</organism>
<evidence type="ECO:0000313" key="2">
    <source>
        <dbReference type="Proteomes" id="UP000288805"/>
    </source>
</evidence>
<comment type="caution">
    <text evidence="1">The sequence shown here is derived from an EMBL/GenBank/DDBJ whole genome shotgun (WGS) entry which is preliminary data.</text>
</comment>
<reference evidence="1 2" key="1">
    <citation type="journal article" date="2018" name="PLoS Genet.">
        <title>Population sequencing reveals clonal diversity and ancestral inbreeding in the grapevine cultivar Chardonnay.</title>
        <authorList>
            <person name="Roach M.J."/>
            <person name="Johnson D.L."/>
            <person name="Bohlmann J."/>
            <person name="van Vuuren H.J."/>
            <person name="Jones S.J."/>
            <person name="Pretorius I.S."/>
            <person name="Schmidt S.A."/>
            <person name="Borneman A.R."/>
        </authorList>
    </citation>
    <scope>NUCLEOTIDE SEQUENCE [LARGE SCALE GENOMIC DNA]</scope>
    <source>
        <strain evidence="2">cv. Chardonnay</strain>
        <tissue evidence="1">Leaf</tissue>
    </source>
</reference>
<name>A0A438H4Y0_VITVI</name>
<protein>
    <submittedName>
        <fullName evidence="1">Uncharacterized protein</fullName>
    </submittedName>
</protein>